<proteinExistence type="predicted"/>
<dbReference type="PROSITE" id="PS50005">
    <property type="entry name" value="TPR"/>
    <property type="match status" value="2"/>
</dbReference>
<gene>
    <name evidence="5" type="ORF">GCM10011613_13900</name>
</gene>
<reference evidence="6" key="1">
    <citation type="journal article" date="2019" name="Int. J. Syst. Evol. Microbiol.">
        <title>The Global Catalogue of Microorganisms (GCM) 10K type strain sequencing project: providing services to taxonomists for standard genome sequencing and annotation.</title>
        <authorList>
            <consortium name="The Broad Institute Genomics Platform"/>
            <consortium name="The Broad Institute Genome Sequencing Center for Infectious Disease"/>
            <person name="Wu L."/>
            <person name="Ma J."/>
        </authorList>
    </citation>
    <scope>NUCLEOTIDE SEQUENCE [LARGE SCALE GENOMIC DNA]</scope>
    <source>
        <strain evidence="6">KCTC 32239</strain>
    </source>
</reference>
<dbReference type="Pfam" id="PF13181">
    <property type="entry name" value="TPR_8"/>
    <property type="match status" value="1"/>
</dbReference>
<name>A0ABQ3B0Z0_9GAMM</name>
<evidence type="ECO:0000256" key="4">
    <source>
        <dbReference type="SAM" id="SignalP"/>
    </source>
</evidence>
<evidence type="ECO:0008006" key="7">
    <source>
        <dbReference type="Google" id="ProtNLM"/>
    </source>
</evidence>
<evidence type="ECO:0000313" key="6">
    <source>
        <dbReference type="Proteomes" id="UP000619761"/>
    </source>
</evidence>
<keyword evidence="1" id="KW-0677">Repeat</keyword>
<dbReference type="RefSeq" id="WP_229837689.1">
    <property type="nucleotide sequence ID" value="NZ_BMYZ01000001.1"/>
</dbReference>
<dbReference type="SMART" id="SM00028">
    <property type="entry name" value="TPR"/>
    <property type="match status" value="3"/>
</dbReference>
<dbReference type="Proteomes" id="UP000619761">
    <property type="component" value="Unassembled WGS sequence"/>
</dbReference>
<dbReference type="InterPro" id="IPR019734">
    <property type="entry name" value="TPR_rpt"/>
</dbReference>
<evidence type="ECO:0000256" key="3">
    <source>
        <dbReference type="PROSITE-ProRule" id="PRU00339"/>
    </source>
</evidence>
<organism evidence="5 6">
    <name type="scientific">Cellvibrio zantedeschiae</name>
    <dbReference type="NCBI Taxonomy" id="1237077"/>
    <lineage>
        <taxon>Bacteria</taxon>
        <taxon>Pseudomonadati</taxon>
        <taxon>Pseudomonadota</taxon>
        <taxon>Gammaproteobacteria</taxon>
        <taxon>Cellvibrionales</taxon>
        <taxon>Cellvibrionaceae</taxon>
        <taxon>Cellvibrio</taxon>
    </lineage>
</organism>
<feature type="repeat" description="TPR" evidence="3">
    <location>
        <begin position="180"/>
        <end position="213"/>
    </location>
</feature>
<dbReference type="SUPFAM" id="SSF48452">
    <property type="entry name" value="TPR-like"/>
    <property type="match status" value="1"/>
</dbReference>
<comment type="caution">
    <text evidence="5">The sequence shown here is derived from an EMBL/GenBank/DDBJ whole genome shotgun (WGS) entry which is preliminary data.</text>
</comment>
<feature type="chain" id="PRO_5045197387" description="Tetratricopeptide repeat protein" evidence="4">
    <location>
        <begin position="20"/>
        <end position="234"/>
    </location>
</feature>
<dbReference type="InterPro" id="IPR011990">
    <property type="entry name" value="TPR-like_helical_dom_sf"/>
</dbReference>
<dbReference type="PROSITE" id="PS51257">
    <property type="entry name" value="PROKAR_LIPOPROTEIN"/>
    <property type="match status" value="1"/>
</dbReference>
<evidence type="ECO:0000256" key="2">
    <source>
        <dbReference type="ARBA" id="ARBA00022803"/>
    </source>
</evidence>
<dbReference type="Pfam" id="PF07719">
    <property type="entry name" value="TPR_2"/>
    <property type="match status" value="1"/>
</dbReference>
<accession>A0ABQ3B0Z0</accession>
<keyword evidence="2 3" id="KW-0802">TPR repeat</keyword>
<sequence length="234" mass="26173">MKSMFALLCVLGLAGCATGKQNPASTINDDELLRKGTALVANGSAQRAINEYFNPIIERCNTQKANYKGKIYAARNQVETIFYLGLAGAENVDAQVISATCPEALFMKAYSSFDLGQLENAIRFLNEALEWSPLNANYLAELGNIYQTQRDWNTALEKYSLAEDYALTYSPESIRTRELARAKRGVGFVLIELGRLDEAEKKFKECLELDKNDKNALNELEYIKQLKSKDKKAS</sequence>
<protein>
    <recommendedName>
        <fullName evidence="7">Tetratricopeptide repeat protein</fullName>
    </recommendedName>
</protein>
<dbReference type="EMBL" id="BMYZ01000001">
    <property type="protein sequence ID" value="GGY70623.1"/>
    <property type="molecule type" value="Genomic_DNA"/>
</dbReference>
<feature type="signal peptide" evidence="4">
    <location>
        <begin position="1"/>
        <end position="19"/>
    </location>
</feature>
<feature type="repeat" description="TPR" evidence="3">
    <location>
        <begin position="102"/>
        <end position="135"/>
    </location>
</feature>
<dbReference type="Gene3D" id="1.25.40.10">
    <property type="entry name" value="Tetratricopeptide repeat domain"/>
    <property type="match status" value="1"/>
</dbReference>
<keyword evidence="4" id="KW-0732">Signal</keyword>
<evidence type="ECO:0000256" key="1">
    <source>
        <dbReference type="ARBA" id="ARBA00022737"/>
    </source>
</evidence>
<evidence type="ECO:0000313" key="5">
    <source>
        <dbReference type="EMBL" id="GGY70623.1"/>
    </source>
</evidence>
<keyword evidence="6" id="KW-1185">Reference proteome</keyword>
<dbReference type="InterPro" id="IPR013105">
    <property type="entry name" value="TPR_2"/>
</dbReference>